<comment type="caution">
    <text evidence="1">The sequence shown here is derived from an EMBL/GenBank/DDBJ whole genome shotgun (WGS) entry which is preliminary data.</text>
</comment>
<dbReference type="EMBL" id="CAJVPU010006136">
    <property type="protein sequence ID" value="CAG8557240.1"/>
    <property type="molecule type" value="Genomic_DNA"/>
</dbReference>
<name>A0ACA9M1Z2_9GLOM</name>
<evidence type="ECO:0000313" key="1">
    <source>
        <dbReference type="EMBL" id="CAG8557240.1"/>
    </source>
</evidence>
<evidence type="ECO:0000313" key="2">
    <source>
        <dbReference type="Proteomes" id="UP000789702"/>
    </source>
</evidence>
<feature type="non-terminal residue" evidence="1">
    <location>
        <position position="1"/>
    </location>
</feature>
<keyword evidence="2" id="KW-1185">Reference proteome</keyword>
<reference evidence="1" key="1">
    <citation type="submission" date="2021-06" db="EMBL/GenBank/DDBJ databases">
        <authorList>
            <person name="Kallberg Y."/>
            <person name="Tangrot J."/>
            <person name="Rosling A."/>
        </authorList>
    </citation>
    <scope>NUCLEOTIDE SEQUENCE</scope>
    <source>
        <strain evidence="1">IL203A</strain>
    </source>
</reference>
<dbReference type="Proteomes" id="UP000789702">
    <property type="component" value="Unassembled WGS sequence"/>
</dbReference>
<gene>
    <name evidence="1" type="ORF">DHETER_LOCUS5488</name>
</gene>
<proteinExistence type="predicted"/>
<protein>
    <submittedName>
        <fullName evidence="1">5651_t:CDS:1</fullName>
    </submittedName>
</protein>
<sequence>GEDVELGVSLLIVILSNSGLVGEVEVSADAIKCNFNFFVIPDWEL</sequence>
<organism evidence="1 2">
    <name type="scientific">Dentiscutata heterogama</name>
    <dbReference type="NCBI Taxonomy" id="1316150"/>
    <lineage>
        <taxon>Eukaryota</taxon>
        <taxon>Fungi</taxon>
        <taxon>Fungi incertae sedis</taxon>
        <taxon>Mucoromycota</taxon>
        <taxon>Glomeromycotina</taxon>
        <taxon>Glomeromycetes</taxon>
        <taxon>Diversisporales</taxon>
        <taxon>Gigasporaceae</taxon>
        <taxon>Dentiscutata</taxon>
    </lineage>
</organism>
<accession>A0ACA9M1Z2</accession>